<sequence length="294" mass="32819">MRILVIGCLLLMFGCSHSVESSYIVEKAANHNEKYLSTVPVLLKHKHVKDFSRFTEKHVKNFILSKYEAPNYLPVEWGETVTGVKTQLNTTEKVIALTLDACGGPYGSEYDKELLDYLITQHIPATLFVNSRWINENPELFLALYNNPLFSIANHGTHHKPLSINGNTAWGIKGTTSIAEVVEEVLVNNQLIEQMTGETPKYFRSGTAFYDDVSVQIVEDLGMEVVNYSILGDAGATYSKEQVKHALLNSHAGSIALLHMNQPHSETAEGVKLAIPILIKEGFRFAKLDEFPLK</sequence>
<dbReference type="Proteomes" id="UP000581688">
    <property type="component" value="Unassembled WGS sequence"/>
</dbReference>
<dbReference type="SUPFAM" id="SSF88713">
    <property type="entry name" value="Glycoside hydrolase/deacetylase"/>
    <property type="match status" value="1"/>
</dbReference>
<evidence type="ECO:0000313" key="3">
    <source>
        <dbReference type="EMBL" id="MBB6452346.1"/>
    </source>
</evidence>
<dbReference type="InterPro" id="IPR011330">
    <property type="entry name" value="Glyco_hydro/deAcase_b/a-brl"/>
</dbReference>
<gene>
    <name evidence="3" type="ORF">HNQ94_000791</name>
</gene>
<dbReference type="GO" id="GO:0005975">
    <property type="term" value="P:carbohydrate metabolic process"/>
    <property type="evidence" value="ECO:0007669"/>
    <property type="project" value="InterPro"/>
</dbReference>
<dbReference type="GO" id="GO:0016810">
    <property type="term" value="F:hydrolase activity, acting on carbon-nitrogen (but not peptide) bonds"/>
    <property type="evidence" value="ECO:0007669"/>
    <property type="project" value="InterPro"/>
</dbReference>
<dbReference type="EMBL" id="JACHGH010000002">
    <property type="protein sequence ID" value="MBB6452346.1"/>
    <property type="molecule type" value="Genomic_DNA"/>
</dbReference>
<keyword evidence="4" id="KW-1185">Reference proteome</keyword>
<protein>
    <submittedName>
        <fullName evidence="3">Peptidoglycan/xylan/chitin deacetylase (PgdA/CDA1 family)</fullName>
    </submittedName>
</protein>
<dbReference type="PANTHER" id="PTHR10587">
    <property type="entry name" value="GLYCOSYL TRANSFERASE-RELATED"/>
    <property type="match status" value="1"/>
</dbReference>
<organism evidence="3 4">
    <name type="scientific">Salirhabdus euzebyi</name>
    <dbReference type="NCBI Taxonomy" id="394506"/>
    <lineage>
        <taxon>Bacteria</taxon>
        <taxon>Bacillati</taxon>
        <taxon>Bacillota</taxon>
        <taxon>Bacilli</taxon>
        <taxon>Bacillales</taxon>
        <taxon>Bacillaceae</taxon>
        <taxon>Salirhabdus</taxon>
    </lineage>
</organism>
<dbReference type="PANTHER" id="PTHR10587:SF134">
    <property type="entry name" value="SECRETED PROTEIN"/>
    <property type="match status" value="1"/>
</dbReference>
<reference evidence="3 4" key="1">
    <citation type="submission" date="2020-08" db="EMBL/GenBank/DDBJ databases">
        <title>Genomic Encyclopedia of Type Strains, Phase IV (KMG-IV): sequencing the most valuable type-strain genomes for metagenomic binning, comparative biology and taxonomic classification.</title>
        <authorList>
            <person name="Goeker M."/>
        </authorList>
    </citation>
    <scope>NUCLEOTIDE SEQUENCE [LARGE SCALE GENOMIC DNA]</scope>
    <source>
        <strain evidence="3 4">DSM 19612</strain>
    </source>
</reference>
<feature type="chain" id="PRO_5032649094" evidence="1">
    <location>
        <begin position="19"/>
        <end position="294"/>
    </location>
</feature>
<comment type="caution">
    <text evidence="3">The sequence shown here is derived from an EMBL/GenBank/DDBJ whole genome shotgun (WGS) entry which is preliminary data.</text>
</comment>
<name>A0A841PXU7_9BACI</name>
<dbReference type="InterPro" id="IPR002509">
    <property type="entry name" value="NODB_dom"/>
</dbReference>
<dbReference type="RefSeq" id="WP_174494987.1">
    <property type="nucleotide sequence ID" value="NZ_CADDWK010000002.1"/>
</dbReference>
<feature type="signal peptide" evidence="1">
    <location>
        <begin position="1"/>
        <end position="18"/>
    </location>
</feature>
<dbReference type="PROSITE" id="PS51677">
    <property type="entry name" value="NODB"/>
    <property type="match status" value="1"/>
</dbReference>
<dbReference type="InterPro" id="IPR050248">
    <property type="entry name" value="Polysacc_deacetylase_ArnD"/>
</dbReference>
<dbReference type="Gene3D" id="3.20.20.370">
    <property type="entry name" value="Glycoside hydrolase/deacetylase"/>
    <property type="match status" value="1"/>
</dbReference>
<dbReference type="PROSITE" id="PS51257">
    <property type="entry name" value="PROKAR_LIPOPROTEIN"/>
    <property type="match status" value="1"/>
</dbReference>
<dbReference type="Pfam" id="PF01522">
    <property type="entry name" value="Polysacc_deac_1"/>
    <property type="match status" value="1"/>
</dbReference>
<dbReference type="AlphaFoldDB" id="A0A841PXU7"/>
<keyword evidence="1" id="KW-0732">Signal</keyword>
<feature type="domain" description="NodB homology" evidence="2">
    <location>
        <begin position="93"/>
        <end position="286"/>
    </location>
</feature>
<dbReference type="CDD" id="cd10955">
    <property type="entry name" value="CE4_BH0857_like"/>
    <property type="match status" value="1"/>
</dbReference>
<proteinExistence type="predicted"/>
<evidence type="ECO:0000256" key="1">
    <source>
        <dbReference type="SAM" id="SignalP"/>
    </source>
</evidence>
<evidence type="ECO:0000313" key="4">
    <source>
        <dbReference type="Proteomes" id="UP000581688"/>
    </source>
</evidence>
<evidence type="ECO:0000259" key="2">
    <source>
        <dbReference type="PROSITE" id="PS51677"/>
    </source>
</evidence>
<accession>A0A841PXU7</accession>